<protein>
    <submittedName>
        <fullName evidence="10">Uncharacterized protein</fullName>
    </submittedName>
</protein>
<dbReference type="GO" id="GO:0004930">
    <property type="term" value="F:G protein-coupled receptor activity"/>
    <property type="evidence" value="ECO:0007669"/>
    <property type="project" value="InterPro"/>
</dbReference>
<dbReference type="InterPro" id="IPR000203">
    <property type="entry name" value="GPS"/>
</dbReference>
<dbReference type="Pfam" id="PF01825">
    <property type="entry name" value="GPS"/>
    <property type="match status" value="1"/>
</dbReference>
<dbReference type="PROSITE" id="PS00572">
    <property type="entry name" value="GLYCOSYL_HYDROL_F1_1"/>
    <property type="match status" value="1"/>
</dbReference>
<dbReference type="Proteomes" id="UP001329430">
    <property type="component" value="Chromosome 1"/>
</dbReference>
<dbReference type="SUPFAM" id="SSF81321">
    <property type="entry name" value="Family A G protein-coupled receptor-like"/>
    <property type="match status" value="1"/>
</dbReference>
<feature type="transmembrane region" description="Helical" evidence="7">
    <location>
        <begin position="989"/>
        <end position="1013"/>
    </location>
</feature>
<feature type="transmembrane region" description="Helical" evidence="7">
    <location>
        <begin position="1025"/>
        <end position="1049"/>
    </location>
</feature>
<feature type="transmembrane region" description="Helical" evidence="7">
    <location>
        <begin position="1111"/>
        <end position="1131"/>
    </location>
</feature>
<dbReference type="PANTHER" id="PTHR47767:SF1">
    <property type="entry name" value="ADHESION G PROTEIN-COUPLED RECEPTOR G7"/>
    <property type="match status" value="1"/>
</dbReference>
<proteinExistence type="predicted"/>
<dbReference type="InterPro" id="IPR000832">
    <property type="entry name" value="GPCR_2_secretin-like"/>
</dbReference>
<gene>
    <name evidence="10" type="ORF">RI129_000392</name>
</gene>
<feature type="transmembrane region" description="Helical" evidence="7">
    <location>
        <begin position="920"/>
        <end position="943"/>
    </location>
</feature>
<feature type="transmembrane region" description="Helical" evidence="7">
    <location>
        <begin position="12"/>
        <end position="36"/>
    </location>
</feature>
<dbReference type="PROSITE" id="PS50221">
    <property type="entry name" value="GAIN_B"/>
    <property type="match status" value="1"/>
</dbReference>
<dbReference type="GO" id="GO:0016020">
    <property type="term" value="C:membrane"/>
    <property type="evidence" value="ECO:0007669"/>
    <property type="project" value="UniProtKB-SubCell"/>
</dbReference>
<dbReference type="PROSITE" id="PS50261">
    <property type="entry name" value="G_PROTEIN_RECEP_F2_4"/>
    <property type="match status" value="1"/>
</dbReference>
<dbReference type="Gene3D" id="1.20.1070.10">
    <property type="entry name" value="Rhodopsin 7-helix transmembrane proteins"/>
    <property type="match status" value="1"/>
</dbReference>
<feature type="transmembrane region" description="Helical" evidence="7">
    <location>
        <begin position="1069"/>
        <end position="1090"/>
    </location>
</feature>
<comment type="caution">
    <text evidence="10">The sequence shown here is derived from an EMBL/GenBank/DDBJ whole genome shotgun (WGS) entry which is preliminary data.</text>
</comment>
<sequence>MISCEGNKVISRIVNNCVIFADLTFIVVAFLCFYTVQSVSKILIIRYIKEPLNVDGQKFNVAWKTRHRSHVSAVISQPPCLDMDKNLVFRICSNGTWLTPKECHYVDLNSLCPPGFKELKGKCVYVTQPQTWNDKCPYPDASTDVKNYNNIWLPFQKKVNYGSYEYVLPDENYGLHYSETDFWKNSDETLEGNSECVAKTLNKIESVSCNATFSRVCLYNHNSFLYKCPNGCVPGGLGTNYCFCKTYIKKQSSWPSCDMAILKHPYERNILYRLVGNDICLIGHLSMFGDDYLAIHDNSLYLKRADDANCVVCKTQPIAFHNVDLDLTFNAHSRKLYLTIYSPEGLYKIEDDIQVFCFTDATNKLKYRVNIEEKFDSHSKSRKRRRYKVFKVSIVENGAGYYWCEAFSLPSMNVIRSNQVLAYKKTKYSEYSLRMKIQNLCGFSRADCKVLTEDFISDVCKSLFNSDNFSKFIKNVRLFNIYDINSTSGTADVLLHLSVKSKQSNRDEYEMIKYSLDSLTGGNVTIVFFRSSTECLAEITNTSDTILHWDSTVINGKAVPKEVCVRDDGTPITRQCLGDFHIGSRWENITETCSKNYKVPSTTQLLSSIVLGNVSADSSISITDITANTSDLTVLDIHYLSKTLTQLSDINPPSERFMFVISQIINNLMHGNSSTLRSSQIMLNATDELLDTFETTLSSVHFTNSSILLIDSDLIVHVTRPFLNNISGISLRGLSDSFLNYTVTELYSNTTFDELLNESNLEIAVYVPEKLLNIISANESASNLENLTIVTTVFYSDQFFNSAKRTEDVVGSRIVSVFISNREDYLEEPIPIIFKSTRNSKQKQCAFWNYGLRSFNRTGHWSTLGGDNLEENNTEFDTCFFSHLTNFALLIRNEYNVDDEDPHFITTVTVDKYHDDILSVISNVGCAFSVLGVLGIFLTAILFKSWREKVGTKILMQLCIALFLQVILLNVATVQIAKHTSDVFCKIVGIILHYVTIAEFSWMLVAAVLQFYRFVKVVGPMPNRIILKACLIGWGFPLIPIAITCSIDIESYSIADEGICYPTGTAMYVGVFLPIVFIIIANLIVLLMILRNIFHLKVEHKGTSPIILKRQICLAILLFFLLGMPWTFGLIAELIQDSWLSYIFIYIFCFTATLQGFVLFSFYVILDKSTRLLWVEWFKKMREKRKENVLF</sequence>
<evidence type="ECO:0000256" key="3">
    <source>
        <dbReference type="ARBA" id="ARBA00022989"/>
    </source>
</evidence>
<dbReference type="InterPro" id="IPR017981">
    <property type="entry name" value="GPCR_2-like_7TM"/>
</dbReference>
<dbReference type="InterPro" id="IPR053066">
    <property type="entry name" value="ADGR_G7"/>
</dbReference>
<evidence type="ECO:0000256" key="7">
    <source>
        <dbReference type="SAM" id="Phobius"/>
    </source>
</evidence>
<dbReference type="InterPro" id="IPR046338">
    <property type="entry name" value="GAIN_dom_sf"/>
</dbReference>
<dbReference type="CDD" id="cd15040">
    <property type="entry name" value="7tmB2_Adhesion"/>
    <property type="match status" value="1"/>
</dbReference>
<dbReference type="PANTHER" id="PTHR47767">
    <property type="entry name" value="ADHESION G PROTEIN-COUPLED RECEPTOR G7"/>
    <property type="match status" value="1"/>
</dbReference>
<feature type="domain" description="GAIN-B" evidence="8">
    <location>
        <begin position="742"/>
        <end position="897"/>
    </location>
</feature>
<feature type="domain" description="G-protein coupled receptors family 2 profile 2" evidence="9">
    <location>
        <begin position="918"/>
        <end position="1167"/>
    </location>
</feature>
<evidence type="ECO:0000259" key="9">
    <source>
        <dbReference type="PROSITE" id="PS50261"/>
    </source>
</evidence>
<reference evidence="10 11" key="1">
    <citation type="journal article" date="2024" name="Insects">
        <title>An Improved Chromosome-Level Genome Assembly of the Firefly Pyrocoelia pectoralis.</title>
        <authorList>
            <person name="Fu X."/>
            <person name="Meyer-Rochow V.B."/>
            <person name="Ballantyne L."/>
            <person name="Zhu X."/>
        </authorList>
    </citation>
    <scope>NUCLEOTIDE SEQUENCE [LARGE SCALE GENOMIC DNA]</scope>
    <source>
        <strain evidence="10">XCY_ONT2</strain>
    </source>
</reference>
<dbReference type="GO" id="GO:0007166">
    <property type="term" value="P:cell surface receptor signaling pathway"/>
    <property type="evidence" value="ECO:0007669"/>
    <property type="project" value="InterPro"/>
</dbReference>
<evidence type="ECO:0000313" key="10">
    <source>
        <dbReference type="EMBL" id="KAK5649363.1"/>
    </source>
</evidence>
<dbReference type="EMBL" id="JAVRBK010000001">
    <property type="protein sequence ID" value="KAK5649363.1"/>
    <property type="molecule type" value="Genomic_DNA"/>
</dbReference>
<organism evidence="10 11">
    <name type="scientific">Pyrocoelia pectoralis</name>
    <dbReference type="NCBI Taxonomy" id="417401"/>
    <lineage>
        <taxon>Eukaryota</taxon>
        <taxon>Metazoa</taxon>
        <taxon>Ecdysozoa</taxon>
        <taxon>Arthropoda</taxon>
        <taxon>Hexapoda</taxon>
        <taxon>Insecta</taxon>
        <taxon>Pterygota</taxon>
        <taxon>Neoptera</taxon>
        <taxon>Endopterygota</taxon>
        <taxon>Coleoptera</taxon>
        <taxon>Polyphaga</taxon>
        <taxon>Elateriformia</taxon>
        <taxon>Elateroidea</taxon>
        <taxon>Lampyridae</taxon>
        <taxon>Lampyrinae</taxon>
        <taxon>Pyrocoelia</taxon>
    </lineage>
</organism>
<evidence type="ECO:0000256" key="1">
    <source>
        <dbReference type="ARBA" id="ARBA00004141"/>
    </source>
</evidence>
<dbReference type="AlphaFoldDB" id="A0AAN7VU50"/>
<feature type="transmembrane region" description="Helical" evidence="7">
    <location>
        <begin position="1143"/>
        <end position="1166"/>
    </location>
</feature>
<evidence type="ECO:0000256" key="5">
    <source>
        <dbReference type="ARBA" id="ARBA00023157"/>
    </source>
</evidence>
<evidence type="ECO:0000259" key="8">
    <source>
        <dbReference type="PROSITE" id="PS50221"/>
    </source>
</evidence>
<evidence type="ECO:0000256" key="4">
    <source>
        <dbReference type="ARBA" id="ARBA00023136"/>
    </source>
</evidence>
<evidence type="ECO:0000256" key="6">
    <source>
        <dbReference type="PROSITE-ProRule" id="PRU10055"/>
    </source>
</evidence>
<comment type="subcellular location">
    <subcellularLocation>
        <location evidence="1">Membrane</location>
        <topology evidence="1">Multi-pass membrane protein</topology>
    </subcellularLocation>
</comment>
<name>A0AAN7VU50_9COLE</name>
<keyword evidence="11" id="KW-1185">Reference proteome</keyword>
<keyword evidence="3 7" id="KW-1133">Transmembrane helix</keyword>
<evidence type="ECO:0000313" key="11">
    <source>
        <dbReference type="Proteomes" id="UP001329430"/>
    </source>
</evidence>
<keyword evidence="4 7" id="KW-0472">Membrane</keyword>
<dbReference type="SMART" id="SM00303">
    <property type="entry name" value="GPS"/>
    <property type="match status" value="1"/>
</dbReference>
<dbReference type="InterPro" id="IPR018120">
    <property type="entry name" value="Glyco_hydro_1_AS"/>
</dbReference>
<keyword evidence="5" id="KW-1015">Disulfide bond</keyword>
<dbReference type="InterPro" id="IPR057244">
    <property type="entry name" value="GAIN_B"/>
</dbReference>
<accession>A0AAN7VU50</accession>
<feature type="transmembrane region" description="Helical" evidence="7">
    <location>
        <begin position="955"/>
        <end position="977"/>
    </location>
</feature>
<keyword evidence="2 7" id="KW-0812">Transmembrane</keyword>
<dbReference type="PRINTS" id="PR00249">
    <property type="entry name" value="GPCRSECRETIN"/>
</dbReference>
<dbReference type="Pfam" id="PF00002">
    <property type="entry name" value="7tm_2"/>
    <property type="match status" value="1"/>
</dbReference>
<dbReference type="Gene3D" id="2.60.220.50">
    <property type="match status" value="1"/>
</dbReference>
<feature type="active site" description="Nucleophile" evidence="6">
    <location>
        <position position="396"/>
    </location>
</feature>
<evidence type="ECO:0000256" key="2">
    <source>
        <dbReference type="ARBA" id="ARBA00022692"/>
    </source>
</evidence>